<feature type="transmembrane region" description="Helical" evidence="6">
    <location>
        <begin position="153"/>
        <end position="169"/>
    </location>
</feature>
<feature type="non-terminal residue" evidence="7">
    <location>
        <position position="531"/>
    </location>
</feature>
<dbReference type="EMBL" id="WJQU01000003">
    <property type="protein sequence ID" value="KAJ6637893.1"/>
    <property type="molecule type" value="Genomic_DNA"/>
</dbReference>
<feature type="transmembrane region" description="Helical" evidence="6">
    <location>
        <begin position="181"/>
        <end position="201"/>
    </location>
</feature>
<comment type="subcellular location">
    <subcellularLocation>
        <location evidence="1">Membrane</location>
        <topology evidence="1">Multi-pass membrane protein</topology>
    </subcellularLocation>
</comment>
<dbReference type="PANTHER" id="PTHR16007:SF15">
    <property type="entry name" value="TRANSMEMBRANE PROTEIN 45B"/>
    <property type="match status" value="1"/>
</dbReference>
<keyword evidence="3 6" id="KW-0812">Transmembrane</keyword>
<evidence type="ECO:0000256" key="2">
    <source>
        <dbReference type="ARBA" id="ARBA00006948"/>
    </source>
</evidence>
<dbReference type="InterPro" id="IPR006904">
    <property type="entry name" value="DUF716"/>
</dbReference>
<organism evidence="7 8">
    <name type="scientific">Pseudolycoriella hygida</name>
    <dbReference type="NCBI Taxonomy" id="35572"/>
    <lineage>
        <taxon>Eukaryota</taxon>
        <taxon>Metazoa</taxon>
        <taxon>Ecdysozoa</taxon>
        <taxon>Arthropoda</taxon>
        <taxon>Hexapoda</taxon>
        <taxon>Insecta</taxon>
        <taxon>Pterygota</taxon>
        <taxon>Neoptera</taxon>
        <taxon>Endopterygota</taxon>
        <taxon>Diptera</taxon>
        <taxon>Nematocera</taxon>
        <taxon>Sciaroidea</taxon>
        <taxon>Sciaridae</taxon>
        <taxon>Pseudolycoriella</taxon>
    </lineage>
</organism>
<name>A0A9Q0RZH5_9DIPT</name>
<sequence length="531" mass="61029">MGLFIISELAAVLETFRHDFHFPGHILPGTAFFLMGVWWTWNTFKIHNKNEQNKNFDDVLNQENLLEKSYQVHDSTVFSATYNREMAGIWYCEGFYKIVYASFDLLGHFLVVVYGGEITDERQHMTVYVFFIVNGIFDLFLHSKLYKIPDGADYLTSSIAWAAFGYLFLSHKHAKTPISIFYHQILGWLATAVAGVTLMQYKYEKNTLVAIIRGSCCILTGTWLYQIAFSFHNPFIAANQYRNRIHGGRFDEVKCCDTNVTTSDQMEIMEAVTTSTWHVLLVGAVVVVLGHDFHFPGHLLPGTAFILIGIWWLWNTLEIHNKNEQRRNTHDILCQEILLDKSHHVHDSSAFGATYNGDMAGFWYCEGFYKIVYASFDLFGHFLVVLYGGEMTDERQHMTVYIFFIVNGIVDLSIHLKLIEIPDGTDYLTASIAWAAFGYLFLSHKHAKTPISIFYHQILGWLAIAVAAVTLMQYKYEKNTLVAMIRGSCCILTGTWLYQIAFSFHNPFIAANQYRNRETIAETFDEVNLKM</sequence>
<evidence type="ECO:0000313" key="8">
    <source>
        <dbReference type="Proteomes" id="UP001151699"/>
    </source>
</evidence>
<protein>
    <submittedName>
        <fullName evidence="7">Transmembrane protein</fullName>
    </submittedName>
</protein>
<feature type="transmembrane region" description="Helical" evidence="6">
    <location>
        <begin position="271"/>
        <end position="290"/>
    </location>
</feature>
<feature type="transmembrane region" description="Helical" evidence="6">
    <location>
        <begin position="208"/>
        <end position="225"/>
    </location>
</feature>
<evidence type="ECO:0000313" key="7">
    <source>
        <dbReference type="EMBL" id="KAJ6637893.1"/>
    </source>
</evidence>
<feature type="transmembrane region" description="Helical" evidence="6">
    <location>
        <begin position="125"/>
        <end position="141"/>
    </location>
</feature>
<dbReference type="Pfam" id="PF04819">
    <property type="entry name" value="DUF716"/>
    <property type="match status" value="2"/>
</dbReference>
<accession>A0A9Q0RZH5</accession>
<evidence type="ECO:0000256" key="3">
    <source>
        <dbReference type="ARBA" id="ARBA00022692"/>
    </source>
</evidence>
<keyword evidence="4 6" id="KW-1133">Transmembrane helix</keyword>
<feature type="transmembrane region" description="Helical" evidence="6">
    <location>
        <begin position="297"/>
        <end position="314"/>
    </location>
</feature>
<evidence type="ECO:0000256" key="5">
    <source>
        <dbReference type="ARBA" id="ARBA00023136"/>
    </source>
</evidence>
<feature type="transmembrane region" description="Helical" evidence="6">
    <location>
        <begin position="425"/>
        <end position="442"/>
    </location>
</feature>
<dbReference type="Proteomes" id="UP001151699">
    <property type="component" value="Chromosome X"/>
</dbReference>
<evidence type="ECO:0000256" key="6">
    <source>
        <dbReference type="SAM" id="Phobius"/>
    </source>
</evidence>
<keyword evidence="5 6" id="KW-0472">Membrane</keyword>
<dbReference type="InterPro" id="IPR042127">
    <property type="entry name" value="TMEM45"/>
</dbReference>
<dbReference type="AlphaFoldDB" id="A0A9Q0RZH5"/>
<feature type="transmembrane region" description="Helical" evidence="6">
    <location>
        <begin position="480"/>
        <end position="498"/>
    </location>
</feature>
<comment type="similarity">
    <text evidence="2">Belongs to the TMEM45 family.</text>
</comment>
<evidence type="ECO:0000256" key="1">
    <source>
        <dbReference type="ARBA" id="ARBA00004141"/>
    </source>
</evidence>
<comment type="caution">
    <text evidence="7">The sequence shown here is derived from an EMBL/GenBank/DDBJ whole genome shotgun (WGS) entry which is preliminary data.</text>
</comment>
<dbReference type="PANTHER" id="PTHR16007">
    <property type="entry name" value="EPIDIDYMAL MEMBRANE PROTEIN E9-RELATED"/>
    <property type="match status" value="1"/>
</dbReference>
<gene>
    <name evidence="7" type="primary">tmem45b</name>
    <name evidence="7" type="ORF">Bhyg_10624</name>
</gene>
<feature type="transmembrane region" description="Helical" evidence="6">
    <location>
        <begin position="20"/>
        <end position="41"/>
    </location>
</feature>
<dbReference type="GO" id="GO:0016020">
    <property type="term" value="C:membrane"/>
    <property type="evidence" value="ECO:0007669"/>
    <property type="project" value="UniProtKB-SubCell"/>
</dbReference>
<proteinExistence type="inferred from homology"/>
<feature type="transmembrane region" description="Helical" evidence="6">
    <location>
        <begin position="454"/>
        <end position="474"/>
    </location>
</feature>
<evidence type="ECO:0000256" key="4">
    <source>
        <dbReference type="ARBA" id="ARBA00022989"/>
    </source>
</evidence>
<feature type="transmembrane region" description="Helical" evidence="6">
    <location>
        <begin position="400"/>
        <end position="419"/>
    </location>
</feature>
<dbReference type="OrthoDB" id="551896at2759"/>
<keyword evidence="8" id="KW-1185">Reference proteome</keyword>
<reference evidence="7" key="1">
    <citation type="submission" date="2022-07" db="EMBL/GenBank/DDBJ databases">
        <authorList>
            <person name="Trinca V."/>
            <person name="Uliana J.V.C."/>
            <person name="Torres T.T."/>
            <person name="Ward R.J."/>
            <person name="Monesi N."/>
        </authorList>
    </citation>
    <scope>NUCLEOTIDE SEQUENCE</scope>
    <source>
        <strain evidence="7">HSMRA1968</strain>
        <tissue evidence="7">Whole embryos</tissue>
    </source>
</reference>